<dbReference type="RefSeq" id="WP_038016077.1">
    <property type="nucleotide sequence ID" value="NZ_JPKR02000005.1"/>
</dbReference>
<organism evidence="2 3">
    <name type="scientific">Tatumella morbirosei</name>
    <dbReference type="NCBI Taxonomy" id="642227"/>
    <lineage>
        <taxon>Bacteria</taxon>
        <taxon>Pseudomonadati</taxon>
        <taxon>Pseudomonadota</taxon>
        <taxon>Gammaproteobacteria</taxon>
        <taxon>Enterobacterales</taxon>
        <taxon>Erwiniaceae</taxon>
        <taxon>Tatumella</taxon>
    </lineage>
</organism>
<evidence type="ECO:0000313" key="2">
    <source>
        <dbReference type="EMBL" id="KKA63522.1"/>
    </source>
</evidence>
<dbReference type="OrthoDB" id="6555472at2"/>
<sequence>MNAITLSNSNLPLVEYKGQRVVTFAMIDEAHQRPNGTASAAFRRHRDRFTKGKHYVELNAEQIREEIKVTGYVKRTELKGKASTDIKRRWIVSDLFPIKSSHGIVITELGYLLLTKPFNDDLAWQVQEQLVEAYFRPNPHFSDIRPVLIPSIQELEAMPLSEAQNLLAAAEHKSHWRHGKHGSAEMSQRKRELKVLRPAIKRITALIQITIPGLEAVK</sequence>
<comment type="caution">
    <text evidence="2">The sequence shown here is derived from an EMBL/GenBank/DDBJ whole genome shotgun (WGS) entry which is preliminary data.</text>
</comment>
<reference evidence="2" key="1">
    <citation type="submission" date="2014-12" db="EMBL/GenBank/DDBJ databases">
        <title>The draft genome of the Tatumella morbirosei type strain, LMG23360T isolated from pineapple rot.</title>
        <authorList>
            <person name="Smits T.H."/>
            <person name="Palmer M."/>
            <person name="Venter S.N."/>
            <person name="Duffy B."/>
            <person name="Steenkamp E.T."/>
            <person name="Chan W.Y."/>
            <person name="Coutinho T.A."/>
            <person name="Coetzee M.P."/>
            <person name="De Maayer P."/>
        </authorList>
    </citation>
    <scope>NUCLEOTIDE SEQUENCE [LARGE SCALE GENOMIC DNA]</scope>
    <source>
        <strain evidence="2">LMG 23360</strain>
    </source>
</reference>
<dbReference type="Pfam" id="PF10543">
    <property type="entry name" value="ORF6N"/>
    <property type="match status" value="1"/>
</dbReference>
<evidence type="ECO:0000313" key="3">
    <source>
        <dbReference type="Proteomes" id="UP000029577"/>
    </source>
</evidence>
<gene>
    <name evidence="2" type="ORF">HA49_23150</name>
</gene>
<feature type="domain" description="KilA-N DNA-binding" evidence="1">
    <location>
        <begin position="13"/>
        <end position="116"/>
    </location>
</feature>
<evidence type="ECO:0000259" key="1">
    <source>
        <dbReference type="Pfam" id="PF10543"/>
    </source>
</evidence>
<dbReference type="AlphaFoldDB" id="A0A0F5BUK5"/>
<proteinExistence type="predicted"/>
<dbReference type="EMBL" id="JPKR02000005">
    <property type="protein sequence ID" value="KKA63522.1"/>
    <property type="molecule type" value="Genomic_DNA"/>
</dbReference>
<protein>
    <submittedName>
        <fullName evidence="2">Toxin Bro</fullName>
    </submittedName>
</protein>
<dbReference type="InterPro" id="IPR018873">
    <property type="entry name" value="KilA-N_DNA-bd_domain"/>
</dbReference>
<dbReference type="Proteomes" id="UP000029577">
    <property type="component" value="Unassembled WGS sequence"/>
</dbReference>
<dbReference type="STRING" id="642227.HA49_23150"/>
<name>A0A0F5BUK5_9GAMM</name>
<accession>A0A0F5BUK5</accession>
<keyword evidence="3" id="KW-1185">Reference proteome</keyword>